<gene>
    <name evidence="1" type="ORF">E2562_032656</name>
</gene>
<dbReference type="AlphaFoldDB" id="A0A6G1CKJ7"/>
<protein>
    <submittedName>
        <fullName evidence="1">Uncharacterized protein</fullName>
    </submittedName>
</protein>
<dbReference type="Proteomes" id="UP000479710">
    <property type="component" value="Unassembled WGS sequence"/>
</dbReference>
<keyword evidence="2" id="KW-1185">Reference proteome</keyword>
<sequence>MATYNLLTTATCDIMGFSLGRGQYAHHLHLGNNGSSVPHRRRAAVLSSGSSVARRRRAAACSVCRLPGRSCSAYERDLFG</sequence>
<evidence type="ECO:0000313" key="1">
    <source>
        <dbReference type="EMBL" id="KAF0900567.1"/>
    </source>
</evidence>
<dbReference type="EMBL" id="SPHZ02000009">
    <property type="protein sequence ID" value="KAF0900567.1"/>
    <property type="molecule type" value="Genomic_DNA"/>
</dbReference>
<accession>A0A6G1CKJ7</accession>
<organism evidence="1 2">
    <name type="scientific">Oryza meyeriana var. granulata</name>
    <dbReference type="NCBI Taxonomy" id="110450"/>
    <lineage>
        <taxon>Eukaryota</taxon>
        <taxon>Viridiplantae</taxon>
        <taxon>Streptophyta</taxon>
        <taxon>Embryophyta</taxon>
        <taxon>Tracheophyta</taxon>
        <taxon>Spermatophyta</taxon>
        <taxon>Magnoliopsida</taxon>
        <taxon>Liliopsida</taxon>
        <taxon>Poales</taxon>
        <taxon>Poaceae</taxon>
        <taxon>BOP clade</taxon>
        <taxon>Oryzoideae</taxon>
        <taxon>Oryzeae</taxon>
        <taxon>Oryzinae</taxon>
        <taxon>Oryza</taxon>
        <taxon>Oryza meyeriana</taxon>
    </lineage>
</organism>
<evidence type="ECO:0000313" key="2">
    <source>
        <dbReference type="Proteomes" id="UP000479710"/>
    </source>
</evidence>
<comment type="caution">
    <text evidence="1">The sequence shown here is derived from an EMBL/GenBank/DDBJ whole genome shotgun (WGS) entry which is preliminary data.</text>
</comment>
<reference evidence="1 2" key="1">
    <citation type="submission" date="2019-11" db="EMBL/GenBank/DDBJ databases">
        <title>Whole genome sequence of Oryza granulata.</title>
        <authorList>
            <person name="Li W."/>
        </authorList>
    </citation>
    <scope>NUCLEOTIDE SEQUENCE [LARGE SCALE GENOMIC DNA]</scope>
    <source>
        <strain evidence="2">cv. Menghai</strain>
        <tissue evidence="1">Leaf</tissue>
    </source>
</reference>
<name>A0A6G1CKJ7_9ORYZ</name>
<proteinExistence type="predicted"/>